<keyword evidence="2" id="KW-0732">Signal</keyword>
<dbReference type="InterPro" id="IPR001087">
    <property type="entry name" value="GDSL"/>
</dbReference>
<evidence type="ECO:0000313" key="4">
    <source>
        <dbReference type="Proteomes" id="UP001603857"/>
    </source>
</evidence>
<dbReference type="FunFam" id="3.40.50.1110:FF:000003">
    <property type="entry name" value="GDSL esterase/lipase APG"/>
    <property type="match status" value="1"/>
</dbReference>
<comment type="caution">
    <text evidence="3">The sequence shown here is derived from an EMBL/GenBank/DDBJ whole genome shotgun (WGS) entry which is preliminary data.</text>
</comment>
<dbReference type="Proteomes" id="UP001603857">
    <property type="component" value="Unassembled WGS sequence"/>
</dbReference>
<dbReference type="CDD" id="cd01837">
    <property type="entry name" value="SGNH_plant_lipase_like"/>
    <property type="match status" value="1"/>
</dbReference>
<dbReference type="SUPFAM" id="SSF52266">
    <property type="entry name" value="SGNH hydrolase"/>
    <property type="match status" value="1"/>
</dbReference>
<dbReference type="AlphaFoldDB" id="A0ABD1L6P6"/>
<proteinExistence type="inferred from homology"/>
<dbReference type="InterPro" id="IPR050592">
    <property type="entry name" value="GDSL_lipolytic_enzyme"/>
</dbReference>
<dbReference type="EMBL" id="JBGMDY010000011">
    <property type="protein sequence ID" value="KAL2319171.1"/>
    <property type="molecule type" value="Genomic_DNA"/>
</dbReference>
<organism evidence="3 4">
    <name type="scientific">Flemingia macrophylla</name>
    <dbReference type="NCBI Taxonomy" id="520843"/>
    <lineage>
        <taxon>Eukaryota</taxon>
        <taxon>Viridiplantae</taxon>
        <taxon>Streptophyta</taxon>
        <taxon>Embryophyta</taxon>
        <taxon>Tracheophyta</taxon>
        <taxon>Spermatophyta</taxon>
        <taxon>Magnoliopsida</taxon>
        <taxon>eudicotyledons</taxon>
        <taxon>Gunneridae</taxon>
        <taxon>Pentapetalae</taxon>
        <taxon>rosids</taxon>
        <taxon>fabids</taxon>
        <taxon>Fabales</taxon>
        <taxon>Fabaceae</taxon>
        <taxon>Papilionoideae</taxon>
        <taxon>50 kb inversion clade</taxon>
        <taxon>NPAAA clade</taxon>
        <taxon>indigoferoid/millettioid clade</taxon>
        <taxon>Phaseoleae</taxon>
        <taxon>Flemingia</taxon>
    </lineage>
</organism>
<protein>
    <recommendedName>
        <fullName evidence="5">GDSL esterase/lipase EXL3</fullName>
    </recommendedName>
</protein>
<dbReference type="PANTHER" id="PTHR45642">
    <property type="entry name" value="GDSL ESTERASE/LIPASE EXL3"/>
    <property type="match status" value="1"/>
</dbReference>
<feature type="signal peptide" evidence="2">
    <location>
        <begin position="1"/>
        <end position="28"/>
    </location>
</feature>
<dbReference type="Gene3D" id="3.40.50.1110">
    <property type="entry name" value="SGNH hydrolase"/>
    <property type="match status" value="1"/>
</dbReference>
<accession>A0ABD1L6P6</accession>
<dbReference type="InterPro" id="IPR008265">
    <property type="entry name" value="Lipase_GDSL_AS"/>
</dbReference>
<dbReference type="PANTHER" id="PTHR45642:SF135">
    <property type="entry name" value="GDSL ESTERASE_LIPASE EXL2"/>
    <property type="match status" value="1"/>
</dbReference>
<evidence type="ECO:0000313" key="3">
    <source>
        <dbReference type="EMBL" id="KAL2319171.1"/>
    </source>
</evidence>
<dbReference type="InterPro" id="IPR035669">
    <property type="entry name" value="SGNH_plant_lipase-like"/>
</dbReference>
<sequence length="378" mass="41983">MLVYMKLPSSLLQHLLLLLSVVVWETIAVLQLPPNVSVPAVLVFGDSVMDTGNNNNNFITEARCNFPPYGKDFPGGVPTGRFGNGKVPSDIIVDELGIKEFLPAYLDPNLQPEELATGVCFASGGAGYDPLTSQTAACISLSGQLDLFKEYIGKLRGLVGEERTQFILANSLFIVEFGTNDISNTYFLSRIRELQYDFPSYADILLNSASNFLKEIYGLGARRIAVFNVPPIGCLPSQRTAAGGIQRNIVVKYNDAVQFFNAKLSMQLHSLNLNFPDSRIVYIDIYTPLLDIILNYQKYGYKVGERGCCGTGKIEVTALCNRFTPLCSNDLEYVFWDSFHPTESVYKKLIGPILSKYLRDFIRRAACDEAGLWCHMDA</sequence>
<dbReference type="PROSITE" id="PS01098">
    <property type="entry name" value="LIPASE_GDSL_SER"/>
    <property type="match status" value="1"/>
</dbReference>
<dbReference type="Pfam" id="PF00657">
    <property type="entry name" value="Lipase_GDSL"/>
    <property type="match status" value="1"/>
</dbReference>
<feature type="chain" id="PRO_5044883815" description="GDSL esterase/lipase EXL3" evidence="2">
    <location>
        <begin position="29"/>
        <end position="378"/>
    </location>
</feature>
<reference evidence="3 4" key="1">
    <citation type="submission" date="2024-08" db="EMBL/GenBank/DDBJ databases">
        <title>Insights into the chromosomal genome structure of Flemingia macrophylla.</title>
        <authorList>
            <person name="Ding Y."/>
            <person name="Zhao Y."/>
            <person name="Bi W."/>
            <person name="Wu M."/>
            <person name="Zhao G."/>
            <person name="Gong Y."/>
            <person name="Li W."/>
            <person name="Zhang P."/>
        </authorList>
    </citation>
    <scope>NUCLEOTIDE SEQUENCE [LARGE SCALE GENOMIC DNA]</scope>
    <source>
        <strain evidence="3">DYQJB</strain>
        <tissue evidence="3">Leaf</tissue>
    </source>
</reference>
<dbReference type="InterPro" id="IPR036514">
    <property type="entry name" value="SGNH_hydro_sf"/>
</dbReference>
<evidence type="ECO:0000256" key="1">
    <source>
        <dbReference type="ARBA" id="ARBA00008668"/>
    </source>
</evidence>
<evidence type="ECO:0000256" key="2">
    <source>
        <dbReference type="SAM" id="SignalP"/>
    </source>
</evidence>
<comment type="similarity">
    <text evidence="1">Belongs to the 'GDSL' lipolytic enzyme family.</text>
</comment>
<name>A0ABD1L6P6_9FABA</name>
<keyword evidence="4" id="KW-1185">Reference proteome</keyword>
<gene>
    <name evidence="3" type="ORF">Fmac_033047</name>
</gene>
<evidence type="ECO:0008006" key="5">
    <source>
        <dbReference type="Google" id="ProtNLM"/>
    </source>
</evidence>